<proteinExistence type="predicted"/>
<evidence type="ECO:0000313" key="2">
    <source>
        <dbReference type="Proteomes" id="UP001157974"/>
    </source>
</evidence>
<dbReference type="Proteomes" id="UP001157974">
    <property type="component" value="Unassembled WGS sequence"/>
</dbReference>
<keyword evidence="2" id="KW-1185">Reference proteome</keyword>
<name>A0AAV8V1V8_9RHOD</name>
<reference evidence="1 2" key="1">
    <citation type="journal article" date="2023" name="Nat. Commun.">
        <title>Origin of minicircular mitochondrial genomes in red algae.</title>
        <authorList>
            <person name="Lee Y."/>
            <person name="Cho C.H."/>
            <person name="Lee Y.M."/>
            <person name="Park S.I."/>
            <person name="Yang J.H."/>
            <person name="West J.A."/>
            <person name="Bhattacharya D."/>
            <person name="Yoon H.S."/>
        </authorList>
    </citation>
    <scope>NUCLEOTIDE SEQUENCE [LARGE SCALE GENOMIC DNA]</scope>
    <source>
        <strain evidence="1 2">CCMP1338</strain>
        <tissue evidence="1">Whole cell</tissue>
    </source>
</reference>
<protein>
    <recommendedName>
        <fullName evidence="3">Alkyl hydroperoxide reductase subunit C/ Thiol specific antioxidant domain-containing protein</fullName>
    </recommendedName>
</protein>
<sequence>MVDWSKGREVNRWITLFKKMAEPLCFVMPALPNLRGGNTGTEELLKRGSSVVIAVSGRSTQKFAESWLSQLKEQVPEATYVAVADLSTVPGLLKPAVVKVLRSTIPEDPSCPLLLDTRGHFKKVYSNTQNTASLFVVDKRGNLLLHKEAKDPSPSDFDEVVAAIQKSNGFLGPLLENLSSSLSSSSSLKL</sequence>
<gene>
    <name evidence="1" type="ORF">NDN08_005528</name>
</gene>
<evidence type="ECO:0008006" key="3">
    <source>
        <dbReference type="Google" id="ProtNLM"/>
    </source>
</evidence>
<dbReference type="EMBL" id="JAMWBK010000001">
    <property type="protein sequence ID" value="KAJ8908824.1"/>
    <property type="molecule type" value="Genomic_DNA"/>
</dbReference>
<evidence type="ECO:0000313" key="1">
    <source>
        <dbReference type="EMBL" id="KAJ8908824.1"/>
    </source>
</evidence>
<accession>A0AAV8V1V8</accession>
<comment type="caution">
    <text evidence="1">The sequence shown here is derived from an EMBL/GenBank/DDBJ whole genome shotgun (WGS) entry which is preliminary data.</text>
</comment>
<organism evidence="1 2">
    <name type="scientific">Rhodosorus marinus</name>
    <dbReference type="NCBI Taxonomy" id="101924"/>
    <lineage>
        <taxon>Eukaryota</taxon>
        <taxon>Rhodophyta</taxon>
        <taxon>Stylonematophyceae</taxon>
        <taxon>Stylonematales</taxon>
        <taxon>Stylonemataceae</taxon>
        <taxon>Rhodosorus</taxon>
    </lineage>
</organism>
<dbReference type="AlphaFoldDB" id="A0AAV8V1V8"/>